<name>A0A7K0KBI9_9BACT</name>
<dbReference type="GO" id="GO:0046872">
    <property type="term" value="F:metal ion binding"/>
    <property type="evidence" value="ECO:0007669"/>
    <property type="project" value="UniProtKB-UniRule"/>
</dbReference>
<evidence type="ECO:0000256" key="10">
    <source>
        <dbReference type="ARBA" id="ARBA00023211"/>
    </source>
</evidence>
<dbReference type="Pfam" id="PF18541">
    <property type="entry name" value="RuvC_III"/>
    <property type="match status" value="1"/>
</dbReference>
<dbReference type="GO" id="GO:0016787">
    <property type="term" value="F:hydrolase activity"/>
    <property type="evidence" value="ECO:0007669"/>
    <property type="project" value="UniProtKB-KW"/>
</dbReference>
<evidence type="ECO:0000256" key="12">
    <source>
        <dbReference type="HAMAP-Rule" id="MF_01480"/>
    </source>
</evidence>
<dbReference type="Proteomes" id="UP000438914">
    <property type="component" value="Unassembled WGS sequence"/>
</dbReference>
<keyword evidence="10" id="KW-0464">Manganese</keyword>
<keyword evidence="7 12" id="KW-0694">RNA-binding</keyword>
<keyword evidence="2 12" id="KW-0540">Nuclease</keyword>
<dbReference type="GO" id="GO:0003723">
    <property type="term" value="F:RNA binding"/>
    <property type="evidence" value="ECO:0007669"/>
    <property type="project" value="UniProtKB-UniRule"/>
</dbReference>
<keyword evidence="3" id="KW-0479">Metal-binding</keyword>
<dbReference type="GO" id="GO:0004519">
    <property type="term" value="F:endonuclease activity"/>
    <property type="evidence" value="ECO:0007669"/>
    <property type="project" value="UniProtKB-UniRule"/>
</dbReference>
<dbReference type="EMBL" id="VUNG01000002">
    <property type="protein sequence ID" value="MST83292.1"/>
    <property type="molecule type" value="Genomic_DNA"/>
</dbReference>
<keyword evidence="4 12" id="KW-0255">Endonuclease</keyword>
<comment type="subunit">
    <text evidence="11 12">Monomer. Binds crRNA and tracrRNA.</text>
</comment>
<evidence type="ECO:0000256" key="3">
    <source>
        <dbReference type="ARBA" id="ARBA00022723"/>
    </source>
</evidence>
<dbReference type="GO" id="GO:0003677">
    <property type="term" value="F:DNA binding"/>
    <property type="evidence" value="ECO:0007669"/>
    <property type="project" value="UniProtKB-UniRule"/>
</dbReference>
<proteinExistence type="inferred from homology"/>
<keyword evidence="6" id="KW-0460">Magnesium</keyword>
<protein>
    <recommendedName>
        <fullName evidence="12">CRISPR-associated endonuclease Cas9</fullName>
        <ecNumber evidence="12">3.1.-.-</ecNumber>
    </recommendedName>
</protein>
<feature type="active site" description="For RuvC-like nuclease domain" evidence="12">
    <location>
        <position position="9"/>
    </location>
</feature>
<evidence type="ECO:0000256" key="2">
    <source>
        <dbReference type="ARBA" id="ARBA00022722"/>
    </source>
</evidence>
<dbReference type="PROSITE" id="PS51749">
    <property type="entry name" value="HNH_CAS9"/>
    <property type="match status" value="1"/>
</dbReference>
<dbReference type="InterPro" id="IPR041383">
    <property type="entry name" value="RuvC_III"/>
</dbReference>
<reference evidence="14 15" key="1">
    <citation type="submission" date="2019-08" db="EMBL/GenBank/DDBJ databases">
        <title>In-depth cultivation of the pig gut microbiome towards novel bacterial diversity and tailored functional studies.</title>
        <authorList>
            <person name="Wylensek D."/>
            <person name="Hitch T.C.A."/>
            <person name="Clavel T."/>
        </authorList>
    </citation>
    <scope>NUCLEOTIDE SEQUENCE [LARGE SCALE GENOMIC DNA]</scope>
    <source>
        <strain evidence="14 15">LKV-178-WT-2A</strain>
    </source>
</reference>
<evidence type="ECO:0000256" key="6">
    <source>
        <dbReference type="ARBA" id="ARBA00022842"/>
    </source>
</evidence>
<dbReference type="EC" id="3.1.-.-" evidence="12"/>
<evidence type="ECO:0000259" key="13">
    <source>
        <dbReference type="PROSITE" id="PS51749"/>
    </source>
</evidence>
<comment type="caution">
    <text evidence="14">The sequence shown here is derived from an EMBL/GenBank/DDBJ whole genome shotgun (WGS) entry which is preliminary data.</text>
</comment>
<dbReference type="GO" id="GO:0051607">
    <property type="term" value="P:defense response to virus"/>
    <property type="evidence" value="ECO:0007669"/>
    <property type="project" value="UniProtKB-UniRule"/>
</dbReference>
<keyword evidence="9 12" id="KW-0238">DNA-binding</keyword>
<dbReference type="Pfam" id="PF16593">
    <property type="entry name" value="Cas9-BH"/>
    <property type="match status" value="1"/>
</dbReference>
<keyword evidence="5 12" id="KW-0378">Hydrolase</keyword>
<dbReference type="RefSeq" id="WP_154532765.1">
    <property type="nucleotide sequence ID" value="NZ_VUNG01000002.1"/>
</dbReference>
<accession>A0A7K0KBI9</accession>
<dbReference type="InterPro" id="IPR032239">
    <property type="entry name" value="Cas9-BH"/>
</dbReference>
<gene>
    <name evidence="12" type="primary">cas9</name>
    <name evidence="14" type="ORF">FYJ73_01080</name>
</gene>
<evidence type="ECO:0000256" key="5">
    <source>
        <dbReference type="ARBA" id="ARBA00022801"/>
    </source>
</evidence>
<comment type="domain">
    <text evidence="12">Has 2 endonuclease domains. The discontinuous RuvC-like domain cleaves the target DNA noncomplementary to crRNA while the HNH nuclease domain cleaves the target DNA complementary to crRNA.</text>
</comment>
<comment type="similarity">
    <text evidence="12">Belongs to the CRISPR-associated Cas9 family.</text>
</comment>
<dbReference type="Gene3D" id="1.10.30.50">
    <property type="match status" value="1"/>
</dbReference>
<sequence>MNKKIIGLDLGTNSIGWALVEKDTEQNDGKIIDVGSRIIPMPQDAISKYETGNLQSAASVRTDYRGMRRLYERAELRRSRLLRVLNILGFLPEHYREAIDFTNHLGQFKDHGEPLLPYKRNEEGKNEFIFKDAFHEMLEDMRTHHPELVANGKKIPYDWTIYYLRKKALSQSISKEELAWIILNFNTKRGYYQLRGKEEETATNDNQVYDVLEVSNVEETGPNNKKKGYNWYLIHFTNGKVQNRTWKEAPCHIGDKVECIITYQVKKDGSPKLDENGEQLYKITAPDPNDWTLRKKRTESIINNEHVTVGAYIYDHLMEHPEDKIRGKYVHTIERKYYKEELRIILDKQKEYIPELRDKDLLSQCISELYQNNEAHRKALNDQDFTRLFVDDIIFYQRPLKSKKSLIADCPLEFYPYRDKDGVWKHRPIKCTPRSNPLFQEFRLWQFIQNLRIFLREQKEEDGKLKLDVDVTNQFLSTPEDYCDLFDWMKQKSDITQKQLLAYPAFHLGKKTKDYRWNYVDDDKHTYPLCSTHHDICQALKNVDGAPSLSTGQEENLWHILYSVDDRYELEKALCHFAEKYSLDSESFVNAFMTFKPFDNSYASYSEKAIKKMLPLMRTGRYWNVEGIDSRTLQRIEHLITGEADDNISNSVREKCQGLDQIEKYQFLPVWKVCYVVYNRHSEAIDTGRWSSPEDIDNYLKSELRQGSLRNPVVESVLTESLRVVRDVWKQYGKPEEVHIEMGRDLKQNKAQRQKANSAMLTNQQTNLRIRCMLQEFADPEFHIDNVRPQSPSQQELLKIYEQGVLDSTDNIPDDIQTIIDHIGDKNKGASRSDMLRYKLWLEQKYQSPYTGQPISLSRLFTSEYEIEHVIPQARYFDDSLNNKVICETEVNREKGSMLAYEFIKSKGGMIVKGTGGRQYKILDTVQYEEFVKSHYSSNKRKMRNLLLDDIPDSFISKQLNDTRYMARKALDIFSHLVREEHKDDSAVSKNVIACNGAITDRLKKDWGLNDVWNDIVAPRFERMNAITHSTDYGQWVCKEGKRYFQINIPLALSKGFSKKRIDHRHHAMDAIVIACTTRNIVNYLNNASGADTEARHDLRNAVCFKNKNADGSGNYQWTIKKPWCTFTQDAHTTLDHTVVSFKQNNRIITQTSNRYWHYSNGKKVLDRQTKGDHWAIRKSLHKATVSGALYMPEKKKVKLKLALEDINAICNAKARKVIRHIINETYHGHVDNATLLKYFKARDYLINGINFNTLEMRIVPAQPNYTASRVALDSTFTEKDIEKVTDTGIQSILKRHLEHYIDDKGRYDCAAAFSPEGIDEMNEHLTELNGGKSHKPIYKVREKETIGLKFNIGTAGFKNKKFVEADKGTNLFYAVYADNEGKRSFESIPLNMAIERKKNKMDVAPAMNAKGDKLLFVLSPGDLVYLPQEGEHVALPLDENRIYKMVSCSVARSYFVPYCSACMISDKIEYGPLNKMERSLDGIMIKTTCIKLKVDRLGHISI</sequence>
<evidence type="ECO:0000256" key="11">
    <source>
        <dbReference type="ARBA" id="ARBA00046380"/>
    </source>
</evidence>
<evidence type="ECO:0000256" key="1">
    <source>
        <dbReference type="ARBA" id="ARBA00001946"/>
    </source>
</evidence>
<evidence type="ECO:0000256" key="4">
    <source>
        <dbReference type="ARBA" id="ARBA00022759"/>
    </source>
</evidence>
<evidence type="ECO:0000256" key="8">
    <source>
        <dbReference type="ARBA" id="ARBA00023118"/>
    </source>
</evidence>
<evidence type="ECO:0000256" key="7">
    <source>
        <dbReference type="ARBA" id="ARBA00022884"/>
    </source>
</evidence>
<comment type="caution">
    <text evidence="12">Lacks conserved residue(s) required for the propagation of feature annotation.</text>
</comment>
<dbReference type="InterPro" id="IPR028629">
    <property type="entry name" value="Cas9"/>
</dbReference>
<evidence type="ECO:0000313" key="15">
    <source>
        <dbReference type="Proteomes" id="UP000438914"/>
    </source>
</evidence>
<feature type="active site" description="Proton acceptor for HNH nuclease domain" evidence="12">
    <location>
        <position position="869"/>
    </location>
</feature>
<dbReference type="Gene3D" id="3.30.420.10">
    <property type="entry name" value="Ribonuclease H-like superfamily/Ribonuclease H"/>
    <property type="match status" value="3"/>
</dbReference>
<organism evidence="14 15">
    <name type="scientific">Hallella mizrahii</name>
    <dbReference type="NCBI Taxonomy" id="2606637"/>
    <lineage>
        <taxon>Bacteria</taxon>
        <taxon>Pseudomonadati</taxon>
        <taxon>Bacteroidota</taxon>
        <taxon>Bacteroidia</taxon>
        <taxon>Bacteroidales</taxon>
        <taxon>Prevotellaceae</taxon>
        <taxon>Hallella</taxon>
    </lineage>
</organism>
<evidence type="ECO:0000256" key="9">
    <source>
        <dbReference type="ARBA" id="ARBA00023125"/>
    </source>
</evidence>
<keyword evidence="8 12" id="KW-0051">Antiviral defense</keyword>
<dbReference type="HAMAP" id="MF_01480">
    <property type="entry name" value="Cas9"/>
    <property type="match status" value="1"/>
</dbReference>
<dbReference type="GO" id="GO:0043571">
    <property type="term" value="P:maintenance of CRISPR repeat elements"/>
    <property type="evidence" value="ECO:0007669"/>
    <property type="project" value="UniProtKB-UniRule"/>
</dbReference>
<dbReference type="NCBIfam" id="TIGR01865">
    <property type="entry name" value="cas_Csn1"/>
    <property type="match status" value="1"/>
</dbReference>
<comment type="function">
    <text evidence="12">CRISPR (clustered regularly interspaced short palindromic repeat) is an adaptive immune system that provides protection against mobile genetic elements (viruses, transposable elements and conjugative plasmids). CRISPR clusters contain spacers, sequences complementary to antecedent mobile elements, and target invading nucleic acids. CRISPR clusters are transcribed and processed into CRISPR RNA (crRNA). In type II CRISPR systems correct processing of pre-crRNA requires a trans-encoded small RNA (tracrRNA), endogenous ribonuclease 3 (rnc) and this protein. The tracrRNA serves as a guide for ribonuclease 3-aided processing of pre-crRNA. Subsequently Cas9/crRNA/tracrRNA endonucleolytically cleaves linear or circular dsDNA target complementary to the spacer; Cas9 is inactive in the absence of the 2 guide RNAs (gRNA). Cas9 recognizes the protospacer adjacent motif (PAM) in the CRISPR repeat sequences to help distinguish self versus nonself, as targets within the bacterial CRISPR locus do not have PAMs. PAM recognition is also required for catalytic activity.</text>
</comment>
<keyword evidence="15" id="KW-1185">Reference proteome</keyword>
<comment type="cofactor">
    <cofactor evidence="1">
        <name>Mg(2+)</name>
        <dbReference type="ChEBI" id="CHEBI:18420"/>
    </cofactor>
</comment>
<dbReference type="InterPro" id="IPR003615">
    <property type="entry name" value="HNH_nuc"/>
</dbReference>
<dbReference type="InterPro" id="IPR033114">
    <property type="entry name" value="HNH_CAS9"/>
</dbReference>
<evidence type="ECO:0000313" key="14">
    <source>
        <dbReference type="EMBL" id="MST83292.1"/>
    </source>
</evidence>
<dbReference type="InterPro" id="IPR036397">
    <property type="entry name" value="RNaseH_sf"/>
</dbReference>
<dbReference type="Pfam" id="PF13395">
    <property type="entry name" value="HNH_4"/>
    <property type="match status" value="1"/>
</dbReference>
<feature type="domain" description="HNH Cas9-type" evidence="13">
    <location>
        <begin position="790"/>
        <end position="960"/>
    </location>
</feature>